<protein>
    <recommendedName>
        <fullName evidence="2">Trypsin-like peptidase domain-containing protein</fullName>
    </recommendedName>
</protein>
<reference evidence="1" key="2">
    <citation type="submission" date="2024-06" db="EMBL/GenBank/DDBJ databases">
        <authorList>
            <person name="Plum-Jensen L.E."/>
            <person name="Schramm A."/>
            <person name="Marshall I.P.G."/>
        </authorList>
    </citation>
    <scope>NUCLEOTIDE SEQUENCE</scope>
    <source>
        <strain evidence="1">Rat1</strain>
    </source>
</reference>
<proteinExistence type="predicted"/>
<gene>
    <name evidence="1" type="ORF">Q3M24_22540</name>
</gene>
<accession>A0AAU8LVU7</accession>
<dbReference type="KEGG" id="eaj:Q3M24_22540"/>
<dbReference type="AlphaFoldDB" id="A0AAU8LVU7"/>
<sequence>MGSDNLDRIEKSSDERISSEQLTTKGFIITPSHVLTCSHLLHTKDNRTISIEDLQYEEDITEKFKSENCVIFAVNDFPRDFVVHFSGHQRTDSSGISSDKFCIDLNDELSTDLDNEYKIALEALADIKEEFVSKASESFFRNIAIDQKFNLLSKELEKMLMEDKS</sequence>
<dbReference type="EMBL" id="CP159373">
    <property type="protein sequence ID" value="XCN73018.1"/>
    <property type="molecule type" value="Genomic_DNA"/>
</dbReference>
<organism evidence="1">
    <name type="scientific">Candidatus Electrothrix aestuarii</name>
    <dbReference type="NCBI Taxonomy" id="3062594"/>
    <lineage>
        <taxon>Bacteria</taxon>
        <taxon>Pseudomonadati</taxon>
        <taxon>Thermodesulfobacteriota</taxon>
        <taxon>Desulfobulbia</taxon>
        <taxon>Desulfobulbales</taxon>
        <taxon>Desulfobulbaceae</taxon>
        <taxon>Candidatus Electrothrix</taxon>
    </lineage>
</organism>
<evidence type="ECO:0000313" key="1">
    <source>
        <dbReference type="EMBL" id="XCN73018.1"/>
    </source>
</evidence>
<reference evidence="1" key="1">
    <citation type="journal article" date="2024" name="Syst. Appl. Microbiol.">
        <title>First single-strain enrichments of Electrothrix cable bacteria, description of E. aestuarii sp. nov. and E. rattekaaiensis sp. nov., and proposal of a cable bacteria taxonomy following the rules of the SeqCode.</title>
        <authorList>
            <person name="Plum-Jensen L.E."/>
            <person name="Schramm A."/>
            <person name="Marshall I.P.G."/>
        </authorList>
    </citation>
    <scope>NUCLEOTIDE SEQUENCE</scope>
    <source>
        <strain evidence="1">Rat1</strain>
    </source>
</reference>
<evidence type="ECO:0008006" key="2">
    <source>
        <dbReference type="Google" id="ProtNLM"/>
    </source>
</evidence>
<name>A0AAU8LVU7_9BACT</name>